<sequence length="135" mass="15450">MKTMFNSSKESKMFYTSAGWRSSSRSHSWPRQAVQCLSEEHCMTLLYSPTRKPKNSQMGPYRSCWPECRRAHTDSANSGVSGEPPSPTDSESSRLPRMPPRPRTREILSRCTTYTRKAALATQSQLFPERFDPNN</sequence>
<keyword evidence="3" id="KW-1185">Reference proteome</keyword>
<dbReference type="EMBL" id="JAROKS010000017">
    <property type="protein sequence ID" value="KAK1793886.1"/>
    <property type="molecule type" value="Genomic_DNA"/>
</dbReference>
<comment type="caution">
    <text evidence="2">The sequence shown here is derived from an EMBL/GenBank/DDBJ whole genome shotgun (WGS) entry which is preliminary data.</text>
</comment>
<name>A0AAD8Z9H1_9TELE</name>
<reference evidence="2" key="1">
    <citation type="submission" date="2023-03" db="EMBL/GenBank/DDBJ databases">
        <title>Electrophorus voltai genome.</title>
        <authorList>
            <person name="Bian C."/>
        </authorList>
    </citation>
    <scope>NUCLEOTIDE SEQUENCE</scope>
    <source>
        <strain evidence="2">CB-2022</strain>
        <tissue evidence="2">Muscle</tissue>
    </source>
</reference>
<evidence type="ECO:0000313" key="3">
    <source>
        <dbReference type="Proteomes" id="UP001239994"/>
    </source>
</evidence>
<accession>A0AAD8Z9H1</accession>
<feature type="region of interest" description="Disordered" evidence="1">
    <location>
        <begin position="72"/>
        <end position="110"/>
    </location>
</feature>
<protein>
    <submittedName>
        <fullName evidence="2">Uncharacterized protein</fullName>
    </submittedName>
</protein>
<proteinExistence type="predicted"/>
<gene>
    <name evidence="2" type="ORF">P4O66_010803</name>
</gene>
<evidence type="ECO:0000313" key="2">
    <source>
        <dbReference type="EMBL" id="KAK1793886.1"/>
    </source>
</evidence>
<dbReference type="AlphaFoldDB" id="A0AAD8Z9H1"/>
<organism evidence="2 3">
    <name type="scientific">Electrophorus voltai</name>
    <dbReference type="NCBI Taxonomy" id="2609070"/>
    <lineage>
        <taxon>Eukaryota</taxon>
        <taxon>Metazoa</taxon>
        <taxon>Chordata</taxon>
        <taxon>Craniata</taxon>
        <taxon>Vertebrata</taxon>
        <taxon>Euteleostomi</taxon>
        <taxon>Actinopterygii</taxon>
        <taxon>Neopterygii</taxon>
        <taxon>Teleostei</taxon>
        <taxon>Ostariophysi</taxon>
        <taxon>Gymnotiformes</taxon>
        <taxon>Gymnotoidei</taxon>
        <taxon>Gymnotidae</taxon>
        <taxon>Electrophorus</taxon>
    </lineage>
</organism>
<dbReference type="Proteomes" id="UP001239994">
    <property type="component" value="Unassembled WGS sequence"/>
</dbReference>
<evidence type="ECO:0000256" key="1">
    <source>
        <dbReference type="SAM" id="MobiDB-lite"/>
    </source>
</evidence>